<dbReference type="EMBL" id="JAYMYQ010000003">
    <property type="protein sequence ID" value="KAK7345304.1"/>
    <property type="molecule type" value="Genomic_DNA"/>
</dbReference>
<keyword evidence="2" id="KW-1185">Reference proteome</keyword>
<reference evidence="1 2" key="1">
    <citation type="submission" date="2024-01" db="EMBL/GenBank/DDBJ databases">
        <title>The genomes of 5 underutilized Papilionoideae crops provide insights into root nodulation and disease resistanc.</title>
        <authorList>
            <person name="Jiang F."/>
        </authorList>
    </citation>
    <scope>NUCLEOTIDE SEQUENCE [LARGE SCALE GENOMIC DNA]</scope>
    <source>
        <strain evidence="1">LVBAO_FW01</strain>
        <tissue evidence="1">Leaves</tissue>
    </source>
</reference>
<dbReference type="AlphaFoldDB" id="A0AAN9QRI1"/>
<accession>A0AAN9QRI1</accession>
<comment type="caution">
    <text evidence="1">The sequence shown here is derived from an EMBL/GenBank/DDBJ whole genome shotgun (WGS) entry which is preliminary data.</text>
</comment>
<name>A0AAN9QRI1_CANGL</name>
<dbReference type="Proteomes" id="UP001367508">
    <property type="component" value="Unassembled WGS sequence"/>
</dbReference>
<gene>
    <name evidence="1" type="ORF">VNO77_15905</name>
</gene>
<organism evidence="1 2">
    <name type="scientific">Canavalia gladiata</name>
    <name type="common">Sword bean</name>
    <name type="synonym">Dolichos gladiatus</name>
    <dbReference type="NCBI Taxonomy" id="3824"/>
    <lineage>
        <taxon>Eukaryota</taxon>
        <taxon>Viridiplantae</taxon>
        <taxon>Streptophyta</taxon>
        <taxon>Embryophyta</taxon>
        <taxon>Tracheophyta</taxon>
        <taxon>Spermatophyta</taxon>
        <taxon>Magnoliopsida</taxon>
        <taxon>eudicotyledons</taxon>
        <taxon>Gunneridae</taxon>
        <taxon>Pentapetalae</taxon>
        <taxon>rosids</taxon>
        <taxon>fabids</taxon>
        <taxon>Fabales</taxon>
        <taxon>Fabaceae</taxon>
        <taxon>Papilionoideae</taxon>
        <taxon>50 kb inversion clade</taxon>
        <taxon>NPAAA clade</taxon>
        <taxon>indigoferoid/millettioid clade</taxon>
        <taxon>Phaseoleae</taxon>
        <taxon>Canavalia</taxon>
    </lineage>
</organism>
<protein>
    <submittedName>
        <fullName evidence="1">Uncharacterized protein</fullName>
    </submittedName>
</protein>
<evidence type="ECO:0000313" key="1">
    <source>
        <dbReference type="EMBL" id="KAK7345304.1"/>
    </source>
</evidence>
<evidence type="ECO:0000313" key="2">
    <source>
        <dbReference type="Proteomes" id="UP001367508"/>
    </source>
</evidence>
<sequence length="72" mass="8030">MLECSWISGNRLRSGVYAAMASPCQFHEPPHNLTSPLLNTILNHCSWKVSKKLANNIMGPRDLLCPKGRPMP</sequence>
<proteinExistence type="predicted"/>